<dbReference type="InterPro" id="IPR017455">
    <property type="entry name" value="Znf_FYVE-rel"/>
</dbReference>
<dbReference type="PANTHER" id="PTHR13386:SF1">
    <property type="entry name" value="HISTONE PARYLATION FACTOR 1"/>
    <property type="match status" value="1"/>
</dbReference>
<keyword evidence="6 9" id="KW-0863">Zinc-finger</keyword>
<keyword evidence="13" id="KW-1185">Reference proteome</keyword>
<dbReference type="FunFam" id="3.10.120.10:FF:000045">
    <property type="entry name" value="Uncharacterized protein"/>
    <property type="match status" value="1"/>
</dbReference>
<dbReference type="Proteomes" id="UP000005238">
    <property type="component" value="Unassembled WGS sequence"/>
</dbReference>
<dbReference type="PROSITE" id="PS50178">
    <property type="entry name" value="ZF_FYVE"/>
    <property type="match status" value="1"/>
</dbReference>
<feature type="domain" description="Cytochrome b5 heme-binding" evidence="11">
    <location>
        <begin position="629"/>
        <end position="660"/>
    </location>
</feature>
<dbReference type="GO" id="GO:0006302">
    <property type="term" value="P:double-strand break repair"/>
    <property type="evidence" value="ECO:0000318"/>
    <property type="project" value="GO_Central"/>
</dbReference>
<dbReference type="PANTHER" id="PTHR13386">
    <property type="entry name" value="HISTONE PARYLATION FACTOR 1"/>
    <property type="match status" value="1"/>
</dbReference>
<dbReference type="InterPro" id="IPR019361">
    <property type="entry name" value="HPF1"/>
</dbReference>
<reference evidence="12" key="2">
    <citation type="submission" date="2015-06" db="UniProtKB">
        <authorList>
            <consortium name="EnsemblProtists"/>
        </authorList>
    </citation>
    <scope>IDENTIFICATION</scope>
    <source>
        <strain evidence="12">Pr102</strain>
    </source>
</reference>
<dbReference type="Pfam" id="PF10228">
    <property type="entry name" value="HPF1"/>
    <property type="match status" value="2"/>
</dbReference>
<dbReference type="InterPro" id="IPR001199">
    <property type="entry name" value="Cyt_B5-like_heme/steroid-bd"/>
</dbReference>
<dbReference type="GO" id="GO:0005634">
    <property type="term" value="C:nucleus"/>
    <property type="evidence" value="ECO:0000318"/>
    <property type="project" value="GO_Central"/>
</dbReference>
<keyword evidence="8" id="KW-0539">Nucleus</keyword>
<accession>H3H382</accession>
<dbReference type="AlphaFoldDB" id="H3H382"/>
<dbReference type="GO" id="GO:0008270">
    <property type="term" value="F:zinc ion binding"/>
    <property type="evidence" value="ECO:0007669"/>
    <property type="project" value="UniProtKB-KW"/>
</dbReference>
<keyword evidence="7" id="KW-0862">Zinc</keyword>
<dbReference type="InterPro" id="IPR011011">
    <property type="entry name" value="Znf_FYVE_PHD"/>
</dbReference>
<evidence type="ECO:0000256" key="9">
    <source>
        <dbReference type="PROSITE-ProRule" id="PRU00091"/>
    </source>
</evidence>
<evidence type="ECO:0008006" key="14">
    <source>
        <dbReference type="Google" id="ProtNLM"/>
    </source>
</evidence>
<evidence type="ECO:0000256" key="5">
    <source>
        <dbReference type="ARBA" id="ARBA00022723"/>
    </source>
</evidence>
<dbReference type="PROSITE" id="PS50255">
    <property type="entry name" value="CYTOCHROME_B5_2"/>
    <property type="match status" value="1"/>
</dbReference>
<dbReference type="STRING" id="164328.H3H382"/>
<dbReference type="GO" id="GO:0042393">
    <property type="term" value="F:histone binding"/>
    <property type="evidence" value="ECO:0000318"/>
    <property type="project" value="GO_Central"/>
</dbReference>
<keyword evidence="5" id="KW-0479">Metal-binding</keyword>
<evidence type="ECO:0000256" key="2">
    <source>
        <dbReference type="ARBA" id="ARBA00004286"/>
    </source>
</evidence>
<keyword evidence="4" id="KW-0158">Chromosome</keyword>
<sequence>MQTSFHAPGPDHPVFTRLSRTQMVARRRHIGFQSLIFDVPASNKPQEVKFCSYCQRMFTSVWKSYLCHVCGKWVCEPCSRVLEREREEQVIRYVRCCESCLPLLNKWTANVDELAAFTFCPWVVPSSVSPLGVNLAETLRSQPERRQAALLLLRHLGKQVDTIAGVLLEDISENEWAATVSSSHAPPETRAEQRSSSSLIRGAQHFVQQCLDVRIPEIPVQQCVLAEADGRRSYPLTYESPTQVPSVPNHPRESERDEWIERYQLHKPDVQIAEEVALICDLVAKEMEADIGITTAVSGVRQWFIPPMRSEGRALENERDQSFSAHTLLSEKKPLLVRNAQLDVRFRHYKVVTGKSSMSFYFGVPILAGDGVIVATLCAVDSKPRKSITTMQYSVMTALAQALSSIWKEAFVPEEEEVPTEMTEAPWTLRLRDHEMEVMATMTTTPSARKQPTAETTLCADPPLVSALRATQTPLKTSQQTPASLPMGACYPKCMDVGEDAQLLPGVQAKRSSLHEADLVAKMQTFDLEELGLAHAPLKKQDERIVVDYEDSDGEHPQPRDEAATCAPSACGPLTGGLESGERVTRRRSRCGSSDLRGKSVLLEPATPSTSDEDEEPRCSKVHKLCMCEIKLHRSLESCWLVSSGQVYDVTGLVTAHPGGRSAWDAFLQSKCFLKAPGDFYDVFELATELRPDGPCEAFVDTLGIRLCGPFDLLATADKKKVTVDKPLYLHGRFFFDPPEVAAVMVDCASGRGRHWGYFRDAPDQAPEYVVCAESSRESHRDEKLNVRGKLGPALRTKRSKDCVAASLHQLGIVVPVDSKTKTGYRELPTTGKDLEDLFHQVEKDPSKKSSARKRLSELLTRATIASDECDFGTGLLLGLDLFTAGRCLEKEALQLLRIAYMLVKRANFYKIASGHCKYRDHDERTACIESIVVSDRKDFNEQSKVSTVDLPSALEGAE</sequence>
<dbReference type="EMBL" id="DS566127">
    <property type="status" value="NOT_ANNOTATED_CDS"/>
    <property type="molecule type" value="Genomic_DNA"/>
</dbReference>
<dbReference type="HOGENOM" id="CLU_308082_0_0_1"/>
<organism evidence="12 13">
    <name type="scientific">Phytophthora ramorum</name>
    <name type="common">Sudden oak death agent</name>
    <dbReference type="NCBI Taxonomy" id="164328"/>
    <lineage>
        <taxon>Eukaryota</taxon>
        <taxon>Sar</taxon>
        <taxon>Stramenopiles</taxon>
        <taxon>Oomycota</taxon>
        <taxon>Peronosporomycetes</taxon>
        <taxon>Peronosporales</taxon>
        <taxon>Peronosporaceae</taxon>
        <taxon>Phytophthora</taxon>
    </lineage>
</organism>
<evidence type="ECO:0000256" key="1">
    <source>
        <dbReference type="ARBA" id="ARBA00004123"/>
    </source>
</evidence>
<evidence type="ECO:0000256" key="7">
    <source>
        <dbReference type="ARBA" id="ARBA00022833"/>
    </source>
</evidence>
<dbReference type="VEuPathDB" id="FungiDB:KRP22_14878"/>
<protein>
    <recommendedName>
        <fullName evidence="14">FYVE-type domain-containing protein</fullName>
    </recommendedName>
</protein>
<dbReference type="InParanoid" id="H3H382"/>
<dbReference type="Pfam" id="PF01363">
    <property type="entry name" value="FYVE"/>
    <property type="match status" value="1"/>
</dbReference>
<evidence type="ECO:0000256" key="4">
    <source>
        <dbReference type="ARBA" id="ARBA00022454"/>
    </source>
</evidence>
<dbReference type="Gene3D" id="3.10.120.10">
    <property type="entry name" value="Cytochrome b5-like heme/steroid binding domain"/>
    <property type="match status" value="1"/>
</dbReference>
<dbReference type="InterPro" id="IPR000306">
    <property type="entry name" value="Znf_FYVE"/>
</dbReference>
<evidence type="ECO:0000256" key="6">
    <source>
        <dbReference type="ARBA" id="ARBA00022771"/>
    </source>
</evidence>
<evidence type="ECO:0000256" key="3">
    <source>
        <dbReference type="ARBA" id="ARBA00010803"/>
    </source>
</evidence>
<dbReference type="VEuPathDB" id="FungiDB:KRP23_2911"/>
<dbReference type="SUPFAM" id="SSF55781">
    <property type="entry name" value="GAF domain-like"/>
    <property type="match status" value="1"/>
</dbReference>
<comment type="similarity">
    <text evidence="3">Belongs to the HPF1 family.</text>
</comment>
<dbReference type="GO" id="GO:0005694">
    <property type="term" value="C:chromosome"/>
    <property type="evidence" value="ECO:0007669"/>
    <property type="project" value="UniProtKB-SubCell"/>
</dbReference>
<dbReference type="EnsemblProtists" id="Phyra84921">
    <property type="protein sequence ID" value="Phyra84921"/>
    <property type="gene ID" value="Phyra84921"/>
</dbReference>
<evidence type="ECO:0000256" key="8">
    <source>
        <dbReference type="ARBA" id="ARBA00023242"/>
    </source>
</evidence>
<name>H3H382_PHYRM</name>
<reference evidence="13" key="1">
    <citation type="journal article" date="2006" name="Science">
        <title>Phytophthora genome sequences uncover evolutionary origins and mechanisms of pathogenesis.</title>
        <authorList>
            <person name="Tyler B.M."/>
            <person name="Tripathy S."/>
            <person name="Zhang X."/>
            <person name="Dehal P."/>
            <person name="Jiang R.H."/>
            <person name="Aerts A."/>
            <person name="Arredondo F.D."/>
            <person name="Baxter L."/>
            <person name="Bensasson D."/>
            <person name="Beynon J.L."/>
            <person name="Chapman J."/>
            <person name="Damasceno C.M."/>
            <person name="Dorrance A.E."/>
            <person name="Dou D."/>
            <person name="Dickerman A.W."/>
            <person name="Dubchak I.L."/>
            <person name="Garbelotto M."/>
            <person name="Gijzen M."/>
            <person name="Gordon S.G."/>
            <person name="Govers F."/>
            <person name="Grunwald N.J."/>
            <person name="Huang W."/>
            <person name="Ivors K.L."/>
            <person name="Jones R.W."/>
            <person name="Kamoun S."/>
            <person name="Krampis K."/>
            <person name="Lamour K.H."/>
            <person name="Lee M.K."/>
            <person name="McDonald W.H."/>
            <person name="Medina M."/>
            <person name="Meijer H.J."/>
            <person name="Nordberg E.K."/>
            <person name="Maclean D.J."/>
            <person name="Ospina-Giraldo M.D."/>
            <person name="Morris P.F."/>
            <person name="Phuntumart V."/>
            <person name="Putnam N.H."/>
            <person name="Rash S."/>
            <person name="Rose J.K."/>
            <person name="Sakihama Y."/>
            <person name="Salamov A.A."/>
            <person name="Savidor A."/>
            <person name="Scheuring C.F."/>
            <person name="Smith B.M."/>
            <person name="Sobral B.W."/>
            <person name="Terry A."/>
            <person name="Torto-Alalibo T.A."/>
            <person name="Win J."/>
            <person name="Xu Z."/>
            <person name="Zhang H."/>
            <person name="Grigoriev I.V."/>
            <person name="Rokhsar D.S."/>
            <person name="Boore J.L."/>
        </authorList>
    </citation>
    <scope>NUCLEOTIDE SEQUENCE [LARGE SCALE GENOMIC DNA]</scope>
    <source>
        <strain evidence="13">Pr102</strain>
    </source>
</reference>
<dbReference type="SUPFAM" id="SSF57903">
    <property type="entry name" value="FYVE/PHD zinc finger"/>
    <property type="match status" value="1"/>
</dbReference>
<dbReference type="GO" id="GO:0140861">
    <property type="term" value="P:DNA repair-dependent chromatin remodeling"/>
    <property type="evidence" value="ECO:0000318"/>
    <property type="project" value="GO_Central"/>
</dbReference>
<dbReference type="GO" id="GO:0072572">
    <property type="term" value="F:poly-ADP-D-ribose binding"/>
    <property type="evidence" value="ECO:0000318"/>
    <property type="project" value="GO_Central"/>
</dbReference>
<proteinExistence type="inferred from homology"/>
<dbReference type="VEuPathDB" id="FungiDB:KRP23_2906"/>
<dbReference type="InterPro" id="IPR036400">
    <property type="entry name" value="Cyt_B5-like_heme/steroid_sf"/>
</dbReference>
<dbReference type="CDD" id="cd00065">
    <property type="entry name" value="FYVE_like_SF"/>
    <property type="match status" value="1"/>
</dbReference>
<evidence type="ECO:0000313" key="13">
    <source>
        <dbReference type="Proteomes" id="UP000005238"/>
    </source>
</evidence>
<feature type="domain" description="FYVE-type" evidence="10">
    <location>
        <begin position="45"/>
        <end position="105"/>
    </location>
</feature>
<dbReference type="eggNOG" id="KOG3952">
    <property type="taxonomic scope" value="Eukaryota"/>
</dbReference>
<dbReference type="Pfam" id="PF00173">
    <property type="entry name" value="Cyt-b5"/>
    <property type="match status" value="1"/>
</dbReference>
<dbReference type="SUPFAM" id="SSF55856">
    <property type="entry name" value="Cytochrome b5-like heme/steroid binding domain"/>
    <property type="match status" value="1"/>
</dbReference>
<dbReference type="VEuPathDB" id="FungiDB:KRP22_14883"/>
<evidence type="ECO:0000259" key="11">
    <source>
        <dbReference type="PROSITE" id="PS50255"/>
    </source>
</evidence>
<evidence type="ECO:0000313" key="12">
    <source>
        <dbReference type="EnsemblProtists" id="Phyra84921"/>
    </source>
</evidence>
<evidence type="ECO:0000259" key="10">
    <source>
        <dbReference type="PROSITE" id="PS50178"/>
    </source>
</evidence>
<dbReference type="InterPro" id="IPR013083">
    <property type="entry name" value="Znf_RING/FYVE/PHD"/>
</dbReference>
<comment type="subcellular location">
    <subcellularLocation>
        <location evidence="2">Chromosome</location>
    </subcellularLocation>
    <subcellularLocation>
        <location evidence="1">Nucleus</location>
    </subcellularLocation>
</comment>
<dbReference type="Gene3D" id="3.30.40.10">
    <property type="entry name" value="Zinc/RING finger domain, C3HC4 (zinc finger)"/>
    <property type="match status" value="1"/>
</dbReference>